<dbReference type="PANTHER" id="PTHR23402:SF1">
    <property type="entry name" value="PYROGLUTAMYL-PEPTIDASE I"/>
    <property type="match status" value="1"/>
</dbReference>
<comment type="similarity">
    <text evidence="1">Belongs to the peptidase C15 family.</text>
</comment>
<dbReference type="InterPro" id="IPR033694">
    <property type="entry name" value="PGPEP1_Cys_AS"/>
</dbReference>
<keyword evidence="4" id="KW-0378">Hydrolase</keyword>
<keyword evidence="5" id="KW-0788">Thiol protease</keyword>
<dbReference type="Pfam" id="PF01470">
    <property type="entry name" value="Peptidase_C15"/>
    <property type="match status" value="1"/>
</dbReference>
<keyword evidence="3" id="KW-0645">Protease</keyword>
<evidence type="ECO:0000256" key="3">
    <source>
        <dbReference type="ARBA" id="ARBA00022670"/>
    </source>
</evidence>
<evidence type="ECO:0000256" key="5">
    <source>
        <dbReference type="ARBA" id="ARBA00022807"/>
    </source>
</evidence>
<keyword evidence="8" id="KW-1185">Reference proteome</keyword>
<dbReference type="EC" id="3.4.19.3" evidence="6"/>
<name>A0ABP6RBN7_9MICC</name>
<proteinExistence type="inferred from homology"/>
<dbReference type="Proteomes" id="UP001501736">
    <property type="component" value="Unassembled WGS sequence"/>
</dbReference>
<dbReference type="CDD" id="cd00501">
    <property type="entry name" value="Peptidase_C15"/>
    <property type="match status" value="1"/>
</dbReference>
<feature type="active site" evidence="6">
    <location>
        <position position="153"/>
    </location>
</feature>
<dbReference type="PROSITE" id="PS01334">
    <property type="entry name" value="PYRASE_CYS"/>
    <property type="match status" value="1"/>
</dbReference>
<evidence type="ECO:0000256" key="2">
    <source>
        <dbReference type="ARBA" id="ARBA00022490"/>
    </source>
</evidence>
<dbReference type="InterPro" id="IPR036440">
    <property type="entry name" value="Peptidase_C15-like_sf"/>
</dbReference>
<dbReference type="SUPFAM" id="SSF53182">
    <property type="entry name" value="Pyrrolidone carboxyl peptidase (pyroglutamate aminopeptidase)"/>
    <property type="match status" value="1"/>
</dbReference>
<protein>
    <recommendedName>
        <fullName evidence="6">Pyroglutamyl-peptidase I</fullName>
        <ecNumber evidence="6">3.4.19.3</ecNumber>
    </recommendedName>
</protein>
<comment type="catalytic activity">
    <reaction evidence="6">
        <text>Release of an N-terminal pyroglutamyl group from a polypeptide, the second amino acid generally not being Pro.</text>
        <dbReference type="EC" id="3.4.19.3"/>
    </reaction>
</comment>
<evidence type="ECO:0000313" key="7">
    <source>
        <dbReference type="EMBL" id="GAA3282169.1"/>
    </source>
</evidence>
<comment type="caution">
    <text evidence="7">The sequence shown here is derived from an EMBL/GenBank/DDBJ whole genome shotgun (WGS) entry which is preliminary data.</text>
</comment>
<dbReference type="PIRSF" id="PIRSF015592">
    <property type="entry name" value="Prld-crbxl_pptds"/>
    <property type="match status" value="1"/>
</dbReference>
<dbReference type="RefSeq" id="WP_344718576.1">
    <property type="nucleotide sequence ID" value="NZ_BAAAYG010000003.1"/>
</dbReference>
<keyword evidence="2" id="KW-0963">Cytoplasm</keyword>
<dbReference type="InterPro" id="IPR016125">
    <property type="entry name" value="Peptidase_C15-like"/>
</dbReference>
<evidence type="ECO:0000256" key="6">
    <source>
        <dbReference type="PROSITE-ProRule" id="PRU10077"/>
    </source>
</evidence>
<dbReference type="Gene3D" id="3.40.630.20">
    <property type="entry name" value="Peptidase C15, pyroglutamyl peptidase I-like"/>
    <property type="match status" value="1"/>
</dbReference>
<evidence type="ECO:0000256" key="4">
    <source>
        <dbReference type="ARBA" id="ARBA00022801"/>
    </source>
</evidence>
<gene>
    <name evidence="7" type="primary">pcp</name>
    <name evidence="7" type="ORF">GCM10020260_08790</name>
</gene>
<dbReference type="PANTHER" id="PTHR23402">
    <property type="entry name" value="PROTEASE FAMILY C15 PYROGLUTAMYL-PEPTIDASE I-RELATED"/>
    <property type="match status" value="1"/>
</dbReference>
<evidence type="ECO:0000256" key="1">
    <source>
        <dbReference type="ARBA" id="ARBA00006641"/>
    </source>
</evidence>
<dbReference type="InterPro" id="IPR000816">
    <property type="entry name" value="Peptidase_C15"/>
</dbReference>
<sequence>MTTALITGFDPFGGADHNPSWDAAEELAARAADGRLIAQTEHTGLTVDIHRLPVVHEAALETLDAAIAAVAPDVVISLGLAGGTDAVRLERVGLNLRDARIPDNAGAQPVDEPIVDDGAPALFSTLRLKAAHARITAAQIPVQLSLSAGSFVCNEVLYGLLHRLRGGQAEPYDAAAPAPVRGGFVHVPSLREADCPVSLQQAVEAVDLLLAASLDDRPDVEHPGAALH</sequence>
<evidence type="ECO:0000313" key="8">
    <source>
        <dbReference type="Proteomes" id="UP001501736"/>
    </source>
</evidence>
<organism evidence="7 8">
    <name type="scientific">Nesterenkonia halobia</name>
    <dbReference type="NCBI Taxonomy" id="37922"/>
    <lineage>
        <taxon>Bacteria</taxon>
        <taxon>Bacillati</taxon>
        <taxon>Actinomycetota</taxon>
        <taxon>Actinomycetes</taxon>
        <taxon>Micrococcales</taxon>
        <taxon>Micrococcaceae</taxon>
        <taxon>Nesterenkonia</taxon>
    </lineage>
</organism>
<reference evidence="8" key="1">
    <citation type="journal article" date="2019" name="Int. J. Syst. Evol. Microbiol.">
        <title>The Global Catalogue of Microorganisms (GCM) 10K type strain sequencing project: providing services to taxonomists for standard genome sequencing and annotation.</title>
        <authorList>
            <consortium name="The Broad Institute Genomics Platform"/>
            <consortium name="The Broad Institute Genome Sequencing Center for Infectious Disease"/>
            <person name="Wu L."/>
            <person name="Ma J."/>
        </authorList>
    </citation>
    <scope>NUCLEOTIDE SEQUENCE [LARGE SCALE GENOMIC DNA]</scope>
    <source>
        <strain evidence="8">JCM 11483</strain>
    </source>
</reference>
<accession>A0ABP6RBN7</accession>
<dbReference type="PRINTS" id="PR00706">
    <property type="entry name" value="PYROGLUPTASE"/>
</dbReference>
<dbReference type="EMBL" id="BAAAYG010000003">
    <property type="protein sequence ID" value="GAA3282169.1"/>
    <property type="molecule type" value="Genomic_DNA"/>
</dbReference>